<evidence type="ECO:0000256" key="6">
    <source>
        <dbReference type="SAM" id="Phobius"/>
    </source>
</evidence>
<evidence type="ECO:0000256" key="4">
    <source>
        <dbReference type="ARBA" id="ARBA00022989"/>
    </source>
</evidence>
<feature type="transmembrane region" description="Helical" evidence="6">
    <location>
        <begin position="39"/>
        <end position="61"/>
    </location>
</feature>
<dbReference type="InterPro" id="IPR020846">
    <property type="entry name" value="MFS_dom"/>
</dbReference>
<sequence>MSETTLSLEKKTNNLPGSLEEYAASPEKQRQLYRRTMKIVIASQIFGGAGLAAGITVGALLAQDMLGTDSYAGVPSALFTLGSAAAALLVGRLSQRLGRRAGLAAGFLAGGIGAAGVVLAAILNHVPLLFMSLLVYGAGTATNLQARYAGTDLALPTQRAKAISAAMVFTTFGAVAGPNLVNITGGIATSIGAPALSGPFMLAAMAYILAGLVLLLFLRPDPLVVAKAVADIERTKEGQSSGAGTRETELRVHKPGIIVGATVMVLTQIVMIAIMTMTPVHMKHHGHGLSEVGIVIGIHVAAMYLPSLITGVLVDKYGRTIMSYASGITLLLAGIVAAFAPSDSMFLLILALALLGLGWNFGLISGTAAIIDATPPQIRAKTQGTVDVLIALAGASGGALSGMVVASSSFSTLSLAGGFLSLLLIPVVVWSRGQKKG</sequence>
<name>A0A3P3U9K4_9BACL</name>
<organism evidence="8 9">
    <name type="scientific">Paenibacillus oralis</name>
    <dbReference type="NCBI Taxonomy" id="2490856"/>
    <lineage>
        <taxon>Bacteria</taxon>
        <taxon>Bacillati</taxon>
        <taxon>Bacillota</taxon>
        <taxon>Bacilli</taxon>
        <taxon>Bacillales</taxon>
        <taxon>Paenibacillaceae</taxon>
        <taxon>Paenibacillus</taxon>
    </lineage>
</organism>
<keyword evidence="5 6" id="KW-0472">Membrane</keyword>
<gene>
    <name evidence="8" type="ORF">EHV15_21100</name>
</gene>
<evidence type="ECO:0000256" key="3">
    <source>
        <dbReference type="ARBA" id="ARBA00022692"/>
    </source>
</evidence>
<evidence type="ECO:0000259" key="7">
    <source>
        <dbReference type="PROSITE" id="PS50850"/>
    </source>
</evidence>
<evidence type="ECO:0000256" key="1">
    <source>
        <dbReference type="ARBA" id="ARBA00004651"/>
    </source>
</evidence>
<feature type="transmembrane region" description="Helical" evidence="6">
    <location>
        <begin position="200"/>
        <end position="218"/>
    </location>
</feature>
<feature type="transmembrane region" description="Helical" evidence="6">
    <location>
        <begin position="73"/>
        <end position="91"/>
    </location>
</feature>
<feature type="transmembrane region" description="Helical" evidence="6">
    <location>
        <begin position="129"/>
        <end position="150"/>
    </location>
</feature>
<evidence type="ECO:0000313" key="8">
    <source>
        <dbReference type="EMBL" id="RRJ65133.1"/>
    </source>
</evidence>
<feature type="domain" description="Major facilitator superfamily (MFS) profile" evidence="7">
    <location>
        <begin position="36"/>
        <end position="435"/>
    </location>
</feature>
<reference evidence="8 9" key="1">
    <citation type="submission" date="2018-11" db="EMBL/GenBank/DDBJ databases">
        <title>Genome sequencing of Paenibacillus sp. KCOM 3021 (= ChDC PVNT-B20).</title>
        <authorList>
            <person name="Kook J.-K."/>
            <person name="Park S.-N."/>
            <person name="Lim Y.K."/>
        </authorList>
    </citation>
    <scope>NUCLEOTIDE SEQUENCE [LARGE SCALE GENOMIC DNA]</scope>
    <source>
        <strain evidence="8 9">KCOM 3021</strain>
    </source>
</reference>
<dbReference type="Gene3D" id="1.20.1250.20">
    <property type="entry name" value="MFS general substrate transporter like domains"/>
    <property type="match status" value="1"/>
</dbReference>
<dbReference type="PANTHER" id="PTHR23534:SF1">
    <property type="entry name" value="MAJOR FACILITATOR SUPERFAMILY PROTEIN"/>
    <property type="match status" value="1"/>
</dbReference>
<dbReference type="Proteomes" id="UP000267017">
    <property type="component" value="Unassembled WGS sequence"/>
</dbReference>
<feature type="transmembrane region" description="Helical" evidence="6">
    <location>
        <begin position="346"/>
        <end position="373"/>
    </location>
</feature>
<feature type="transmembrane region" description="Helical" evidence="6">
    <location>
        <begin position="321"/>
        <end position="340"/>
    </location>
</feature>
<keyword evidence="9" id="KW-1185">Reference proteome</keyword>
<dbReference type="RefSeq" id="WP_128632931.1">
    <property type="nucleotide sequence ID" value="NZ_RRCN01000001.1"/>
</dbReference>
<dbReference type="GO" id="GO:0022857">
    <property type="term" value="F:transmembrane transporter activity"/>
    <property type="evidence" value="ECO:0007669"/>
    <property type="project" value="InterPro"/>
</dbReference>
<dbReference type="PANTHER" id="PTHR23534">
    <property type="entry name" value="MFS PERMEASE"/>
    <property type="match status" value="1"/>
</dbReference>
<feature type="transmembrane region" description="Helical" evidence="6">
    <location>
        <begin position="162"/>
        <end position="180"/>
    </location>
</feature>
<feature type="transmembrane region" description="Helical" evidence="6">
    <location>
        <begin position="292"/>
        <end position="314"/>
    </location>
</feature>
<keyword evidence="3 6" id="KW-0812">Transmembrane</keyword>
<evidence type="ECO:0000313" key="9">
    <source>
        <dbReference type="Proteomes" id="UP000267017"/>
    </source>
</evidence>
<keyword evidence="4 6" id="KW-1133">Transmembrane helix</keyword>
<dbReference type="InterPro" id="IPR011701">
    <property type="entry name" value="MFS"/>
</dbReference>
<proteinExistence type="predicted"/>
<comment type="caution">
    <text evidence="8">The sequence shown here is derived from an EMBL/GenBank/DDBJ whole genome shotgun (WGS) entry which is preliminary data.</text>
</comment>
<keyword evidence="2" id="KW-0813">Transport</keyword>
<dbReference type="InterPro" id="IPR036259">
    <property type="entry name" value="MFS_trans_sf"/>
</dbReference>
<feature type="transmembrane region" description="Helical" evidence="6">
    <location>
        <begin position="385"/>
        <end position="406"/>
    </location>
</feature>
<feature type="transmembrane region" description="Helical" evidence="6">
    <location>
        <begin position="256"/>
        <end position="280"/>
    </location>
</feature>
<dbReference type="SUPFAM" id="SSF103473">
    <property type="entry name" value="MFS general substrate transporter"/>
    <property type="match status" value="1"/>
</dbReference>
<accession>A0A3P3U9K4</accession>
<dbReference type="EMBL" id="RRCN01000001">
    <property type="protein sequence ID" value="RRJ65133.1"/>
    <property type="molecule type" value="Genomic_DNA"/>
</dbReference>
<evidence type="ECO:0000256" key="5">
    <source>
        <dbReference type="ARBA" id="ARBA00023136"/>
    </source>
</evidence>
<feature type="transmembrane region" description="Helical" evidence="6">
    <location>
        <begin position="412"/>
        <end position="431"/>
    </location>
</feature>
<comment type="subcellular location">
    <subcellularLocation>
        <location evidence="1">Cell membrane</location>
        <topology evidence="1">Multi-pass membrane protein</topology>
    </subcellularLocation>
</comment>
<dbReference type="Pfam" id="PF07690">
    <property type="entry name" value="MFS_1"/>
    <property type="match status" value="1"/>
</dbReference>
<dbReference type="AlphaFoldDB" id="A0A3P3U9K4"/>
<feature type="transmembrane region" description="Helical" evidence="6">
    <location>
        <begin position="103"/>
        <end position="123"/>
    </location>
</feature>
<dbReference type="GO" id="GO:0005886">
    <property type="term" value="C:plasma membrane"/>
    <property type="evidence" value="ECO:0007669"/>
    <property type="project" value="UniProtKB-SubCell"/>
</dbReference>
<dbReference type="PROSITE" id="PS50850">
    <property type="entry name" value="MFS"/>
    <property type="match status" value="1"/>
</dbReference>
<evidence type="ECO:0000256" key="2">
    <source>
        <dbReference type="ARBA" id="ARBA00022448"/>
    </source>
</evidence>
<protein>
    <submittedName>
        <fullName evidence="8">MFS transporter</fullName>
    </submittedName>
</protein>
<dbReference type="OrthoDB" id="9776171at2"/>